<dbReference type="InParanoid" id="I1BT35"/>
<name>I1BT35_RHIO9</name>
<evidence type="ECO:0000313" key="3">
    <source>
        <dbReference type="EMBL" id="EIE79365.1"/>
    </source>
</evidence>
<organism evidence="3 4">
    <name type="scientific">Rhizopus delemar (strain RA 99-880 / ATCC MYA-4621 / FGSC 9543 / NRRL 43880)</name>
    <name type="common">Mucormycosis agent</name>
    <name type="synonym">Rhizopus arrhizus var. delemar</name>
    <dbReference type="NCBI Taxonomy" id="246409"/>
    <lineage>
        <taxon>Eukaryota</taxon>
        <taxon>Fungi</taxon>
        <taxon>Fungi incertae sedis</taxon>
        <taxon>Mucoromycota</taxon>
        <taxon>Mucoromycotina</taxon>
        <taxon>Mucoromycetes</taxon>
        <taxon>Mucorales</taxon>
        <taxon>Mucorineae</taxon>
        <taxon>Rhizopodaceae</taxon>
        <taxon>Rhizopus</taxon>
    </lineage>
</organism>
<evidence type="ECO:0000256" key="1">
    <source>
        <dbReference type="SAM" id="MobiDB-lite"/>
    </source>
</evidence>
<gene>
    <name evidence="3" type="ORF">RO3G_04070</name>
</gene>
<dbReference type="eggNOG" id="ENOG502SV2F">
    <property type="taxonomic scope" value="Eukaryota"/>
</dbReference>
<feature type="signal peptide" evidence="2">
    <location>
        <begin position="1"/>
        <end position="23"/>
    </location>
</feature>
<feature type="compositionally biased region" description="Acidic residues" evidence="1">
    <location>
        <begin position="69"/>
        <end position="86"/>
    </location>
</feature>
<keyword evidence="4" id="KW-1185">Reference proteome</keyword>
<dbReference type="EMBL" id="CH476733">
    <property type="protein sequence ID" value="EIE79365.1"/>
    <property type="molecule type" value="Genomic_DNA"/>
</dbReference>
<evidence type="ECO:0000313" key="4">
    <source>
        <dbReference type="Proteomes" id="UP000009138"/>
    </source>
</evidence>
<protein>
    <recommendedName>
        <fullName evidence="5">Fungal-type protein kinase domain-containing protein</fullName>
    </recommendedName>
</protein>
<sequence length="248" mass="29304">MFTKWIKLRLWFFLANTWLKVKPETINGMLPDLPGSFDNKVTDVSQLNLEADEREMIVCYTTSTTNNEEMAEGNIDETEENDNTEQDEQRVDIVECKKRLREAYETILMYEVPLDDLDLSDYCIRSMIDVLPMRNQKKNVEEFELCTRYLQSHFQKLFDSSIGGFLFEWTNTLPLIDDSNDKKRPDGLVENDDKVIGYFEVKPIKHVKDHKKVNIDLHRLCIFSKRAIIKFRLKYAFQVMAIVLWNPK</sequence>
<accession>I1BT35</accession>
<dbReference type="AlphaFoldDB" id="I1BT35"/>
<dbReference type="VEuPathDB" id="FungiDB:RO3G_04070"/>
<reference evidence="3 4" key="1">
    <citation type="journal article" date="2009" name="PLoS Genet.">
        <title>Genomic analysis of the basal lineage fungus Rhizopus oryzae reveals a whole-genome duplication.</title>
        <authorList>
            <person name="Ma L.-J."/>
            <person name="Ibrahim A.S."/>
            <person name="Skory C."/>
            <person name="Grabherr M.G."/>
            <person name="Burger G."/>
            <person name="Butler M."/>
            <person name="Elias M."/>
            <person name="Idnurm A."/>
            <person name="Lang B.F."/>
            <person name="Sone T."/>
            <person name="Abe A."/>
            <person name="Calvo S.E."/>
            <person name="Corrochano L.M."/>
            <person name="Engels R."/>
            <person name="Fu J."/>
            <person name="Hansberg W."/>
            <person name="Kim J.-M."/>
            <person name="Kodira C.D."/>
            <person name="Koehrsen M.J."/>
            <person name="Liu B."/>
            <person name="Miranda-Saavedra D."/>
            <person name="O'Leary S."/>
            <person name="Ortiz-Castellanos L."/>
            <person name="Poulter R."/>
            <person name="Rodriguez-Romero J."/>
            <person name="Ruiz-Herrera J."/>
            <person name="Shen Y.-Q."/>
            <person name="Zeng Q."/>
            <person name="Galagan J."/>
            <person name="Birren B.W."/>
            <person name="Cuomo C.A."/>
            <person name="Wickes B.L."/>
        </authorList>
    </citation>
    <scope>NUCLEOTIDE SEQUENCE [LARGE SCALE GENOMIC DNA]</scope>
    <source>
        <strain evidence="4">RA 99-880 / ATCC MYA-4621 / FGSC 9543 / NRRL 43880</strain>
    </source>
</reference>
<proteinExistence type="predicted"/>
<dbReference type="Proteomes" id="UP000009138">
    <property type="component" value="Unassembled WGS sequence"/>
</dbReference>
<feature type="chain" id="PRO_5003638290" description="Fungal-type protein kinase domain-containing protein" evidence="2">
    <location>
        <begin position="24"/>
        <end position="248"/>
    </location>
</feature>
<evidence type="ECO:0000256" key="2">
    <source>
        <dbReference type="SAM" id="SignalP"/>
    </source>
</evidence>
<dbReference type="GeneID" id="93611041"/>
<dbReference type="OrthoDB" id="2271947at2759"/>
<evidence type="ECO:0008006" key="5">
    <source>
        <dbReference type="Google" id="ProtNLM"/>
    </source>
</evidence>
<keyword evidence="2" id="KW-0732">Signal</keyword>
<dbReference type="RefSeq" id="XP_067514761.1">
    <property type="nucleotide sequence ID" value="XM_067658660.1"/>
</dbReference>
<feature type="region of interest" description="Disordered" evidence="1">
    <location>
        <begin position="68"/>
        <end position="88"/>
    </location>
</feature>